<evidence type="ECO:0000313" key="1">
    <source>
        <dbReference type="Proteomes" id="UP000887569"/>
    </source>
</evidence>
<name>A0A914ZRM8_PARUN</name>
<protein>
    <submittedName>
        <fullName evidence="2">Uncharacterized protein</fullName>
    </submittedName>
</protein>
<dbReference type="WBParaSite" id="PgB16_g047_t01">
    <property type="protein sequence ID" value="PgB16_g047_t01"/>
    <property type="gene ID" value="PgB16_g047"/>
</dbReference>
<dbReference type="AlphaFoldDB" id="A0A914ZRM8"/>
<dbReference type="InterPro" id="IPR011050">
    <property type="entry name" value="Pectin_lyase_fold/virulence"/>
</dbReference>
<organism evidence="1 2">
    <name type="scientific">Parascaris univalens</name>
    <name type="common">Nematode worm</name>
    <dbReference type="NCBI Taxonomy" id="6257"/>
    <lineage>
        <taxon>Eukaryota</taxon>
        <taxon>Metazoa</taxon>
        <taxon>Ecdysozoa</taxon>
        <taxon>Nematoda</taxon>
        <taxon>Chromadorea</taxon>
        <taxon>Rhabditida</taxon>
        <taxon>Spirurina</taxon>
        <taxon>Ascaridomorpha</taxon>
        <taxon>Ascaridoidea</taxon>
        <taxon>Ascarididae</taxon>
        <taxon>Parascaris</taxon>
    </lineage>
</organism>
<evidence type="ECO:0000313" key="2">
    <source>
        <dbReference type="WBParaSite" id="PgB16_g047_t01"/>
    </source>
</evidence>
<reference evidence="2" key="1">
    <citation type="submission" date="2022-11" db="UniProtKB">
        <authorList>
            <consortium name="WormBaseParasite"/>
        </authorList>
    </citation>
    <scope>IDENTIFICATION</scope>
</reference>
<dbReference type="SUPFAM" id="SSF51126">
    <property type="entry name" value="Pectin lyase-like"/>
    <property type="match status" value="1"/>
</dbReference>
<accession>A0A914ZRM8</accession>
<sequence>RLNFIFDTCHLWGNNAGAVRLRGISQSDLHVLRANFTRNKGTTLSIRELAAGSNVQINDNRFWLNQLLKTSISSSVLEVEMLADNKTSWSRLQISGNTFLRNTMENIVQLGNVERQPVPNMARLSFSSNVLLSNLAIDVVALAISNANVTLNRFENVQAQCELRTGVRTGNALVLAANNFWGTDKEIEVSERICDSRWDDSLMPALITPILSKPPPIIDHFLLVESTNYVRPSFSQIMNETLFVEEGETSVFEEGAMLLFKPGKGIVISGTLHLSGQENNPIIIRSTGEEPWSGIVVKPRGTLVVNHCILEGALSALVIDSAFVHLNALQIIRPLRMGIEITRESSENIDLGYSSIISSLGS</sequence>
<proteinExistence type="predicted"/>
<keyword evidence="1" id="KW-1185">Reference proteome</keyword>
<dbReference type="Proteomes" id="UP000887569">
    <property type="component" value="Unplaced"/>
</dbReference>